<accession>A0A9Q3BDF9</accession>
<gene>
    <name evidence="2" type="ORF">O181_002660</name>
</gene>
<protein>
    <submittedName>
        <fullName evidence="2">Uncharacterized protein</fullName>
    </submittedName>
</protein>
<dbReference type="AlphaFoldDB" id="A0A9Q3BDF9"/>
<name>A0A9Q3BDF9_9BASI</name>
<reference evidence="2" key="1">
    <citation type="submission" date="2021-03" db="EMBL/GenBank/DDBJ databases">
        <title>Draft genome sequence of rust myrtle Austropuccinia psidii MF-1, a brazilian biotype.</title>
        <authorList>
            <person name="Quecine M.C."/>
            <person name="Pachon D.M.R."/>
            <person name="Bonatelli M.L."/>
            <person name="Correr F.H."/>
            <person name="Franceschini L.M."/>
            <person name="Leite T.F."/>
            <person name="Margarido G.R.A."/>
            <person name="Almeida C.A."/>
            <person name="Ferrarezi J.A."/>
            <person name="Labate C.A."/>
        </authorList>
    </citation>
    <scope>NUCLEOTIDE SEQUENCE</scope>
    <source>
        <strain evidence="2">MF-1</strain>
    </source>
</reference>
<dbReference type="EMBL" id="AVOT02000457">
    <property type="protein sequence ID" value="MBW0462945.1"/>
    <property type="molecule type" value="Genomic_DNA"/>
</dbReference>
<keyword evidence="3" id="KW-1185">Reference proteome</keyword>
<feature type="region of interest" description="Disordered" evidence="1">
    <location>
        <begin position="1"/>
        <end position="20"/>
    </location>
</feature>
<evidence type="ECO:0000313" key="3">
    <source>
        <dbReference type="Proteomes" id="UP000765509"/>
    </source>
</evidence>
<organism evidence="2 3">
    <name type="scientific">Austropuccinia psidii MF-1</name>
    <dbReference type="NCBI Taxonomy" id="1389203"/>
    <lineage>
        <taxon>Eukaryota</taxon>
        <taxon>Fungi</taxon>
        <taxon>Dikarya</taxon>
        <taxon>Basidiomycota</taxon>
        <taxon>Pucciniomycotina</taxon>
        <taxon>Pucciniomycetes</taxon>
        <taxon>Pucciniales</taxon>
        <taxon>Sphaerophragmiaceae</taxon>
        <taxon>Austropuccinia</taxon>
    </lineage>
</organism>
<evidence type="ECO:0000256" key="1">
    <source>
        <dbReference type="SAM" id="MobiDB-lite"/>
    </source>
</evidence>
<feature type="compositionally biased region" description="Polar residues" evidence="1">
    <location>
        <begin position="1"/>
        <end position="10"/>
    </location>
</feature>
<comment type="caution">
    <text evidence="2">The sequence shown here is derived from an EMBL/GenBank/DDBJ whole genome shotgun (WGS) entry which is preliminary data.</text>
</comment>
<evidence type="ECO:0000313" key="2">
    <source>
        <dbReference type="EMBL" id="MBW0462945.1"/>
    </source>
</evidence>
<proteinExistence type="predicted"/>
<sequence>MSSKLTELTESSPSAPPPSLLHGSEILSLFSSPSMASSGHFNRTQAYYGYKAVEALDPACTESLAKGKDFLNITIPDLHNPTTSLLGRSHAAVLRSNLSI</sequence>
<dbReference type="Proteomes" id="UP000765509">
    <property type="component" value="Unassembled WGS sequence"/>
</dbReference>